<evidence type="ECO:0000256" key="5">
    <source>
        <dbReference type="ARBA" id="ARBA00022692"/>
    </source>
</evidence>
<reference evidence="14" key="1">
    <citation type="journal article" date="2023" name="Mol. Phylogenet. Evol.">
        <title>Genome-scale phylogeny and comparative genomics of the fungal order Sordariales.</title>
        <authorList>
            <person name="Hensen N."/>
            <person name="Bonometti L."/>
            <person name="Westerberg I."/>
            <person name="Brannstrom I.O."/>
            <person name="Guillou S."/>
            <person name="Cros-Aarteil S."/>
            <person name="Calhoun S."/>
            <person name="Haridas S."/>
            <person name="Kuo A."/>
            <person name="Mondo S."/>
            <person name="Pangilinan J."/>
            <person name="Riley R."/>
            <person name="LaButti K."/>
            <person name="Andreopoulos B."/>
            <person name="Lipzen A."/>
            <person name="Chen C."/>
            <person name="Yan M."/>
            <person name="Daum C."/>
            <person name="Ng V."/>
            <person name="Clum A."/>
            <person name="Steindorff A."/>
            <person name="Ohm R.A."/>
            <person name="Martin F."/>
            <person name="Silar P."/>
            <person name="Natvig D.O."/>
            <person name="Lalanne C."/>
            <person name="Gautier V."/>
            <person name="Ament-Velasquez S.L."/>
            <person name="Kruys A."/>
            <person name="Hutchinson M.I."/>
            <person name="Powell A.J."/>
            <person name="Barry K."/>
            <person name="Miller A.N."/>
            <person name="Grigoriev I.V."/>
            <person name="Debuchy R."/>
            <person name="Gladieux P."/>
            <person name="Hiltunen Thoren M."/>
            <person name="Johannesson H."/>
        </authorList>
    </citation>
    <scope>NUCLEOTIDE SEQUENCE</scope>
    <source>
        <strain evidence="14">CBS 508.74</strain>
    </source>
</reference>
<feature type="transmembrane region" description="Helical" evidence="12">
    <location>
        <begin position="221"/>
        <end position="239"/>
    </location>
</feature>
<evidence type="ECO:0000256" key="12">
    <source>
        <dbReference type="SAM" id="Phobius"/>
    </source>
</evidence>
<dbReference type="InterPro" id="IPR006153">
    <property type="entry name" value="Cation/H_exchanger_TM"/>
</dbReference>
<keyword evidence="5 12" id="KW-0812">Transmembrane</keyword>
<feature type="transmembrane region" description="Helical" evidence="12">
    <location>
        <begin position="105"/>
        <end position="128"/>
    </location>
</feature>
<dbReference type="GO" id="GO:0005886">
    <property type="term" value="C:plasma membrane"/>
    <property type="evidence" value="ECO:0007669"/>
    <property type="project" value="InterPro"/>
</dbReference>
<evidence type="ECO:0000313" key="15">
    <source>
        <dbReference type="Proteomes" id="UP001302812"/>
    </source>
</evidence>
<evidence type="ECO:0000256" key="3">
    <source>
        <dbReference type="ARBA" id="ARBA00022448"/>
    </source>
</evidence>
<proteinExistence type="inferred from homology"/>
<feature type="compositionally biased region" description="Low complexity" evidence="11">
    <location>
        <begin position="532"/>
        <end position="544"/>
    </location>
</feature>
<name>A0AAN6QBJ4_9PEZI</name>
<feature type="domain" description="Cation/H+ exchanger transmembrane" evidence="13">
    <location>
        <begin position="26"/>
        <end position="438"/>
    </location>
</feature>
<accession>A0AAN6QBJ4</accession>
<comment type="caution">
    <text evidence="14">The sequence shown here is derived from an EMBL/GenBank/DDBJ whole genome shotgun (WGS) entry which is preliminary data.</text>
</comment>
<feature type="region of interest" description="Disordered" evidence="11">
    <location>
        <begin position="527"/>
        <end position="574"/>
    </location>
</feature>
<dbReference type="InterPro" id="IPR004712">
    <property type="entry name" value="Na+/H+_antiporter_fungi"/>
</dbReference>
<feature type="transmembrane region" description="Helical" evidence="12">
    <location>
        <begin position="420"/>
        <end position="446"/>
    </location>
</feature>
<evidence type="ECO:0000256" key="10">
    <source>
        <dbReference type="ARBA" id="ARBA00023201"/>
    </source>
</evidence>
<dbReference type="PANTHER" id="PTHR31382:SF1">
    <property type="entry name" value="SODIUM ION_PROTON EXCHANGER (EUROFUNG)"/>
    <property type="match status" value="1"/>
</dbReference>
<feature type="transmembrane region" description="Helical" evidence="12">
    <location>
        <begin position="259"/>
        <end position="292"/>
    </location>
</feature>
<evidence type="ECO:0000259" key="13">
    <source>
        <dbReference type="Pfam" id="PF00999"/>
    </source>
</evidence>
<keyword evidence="8" id="KW-0406">Ion transport</keyword>
<dbReference type="GO" id="GO:0042391">
    <property type="term" value="P:regulation of membrane potential"/>
    <property type="evidence" value="ECO:0007669"/>
    <property type="project" value="InterPro"/>
</dbReference>
<evidence type="ECO:0000256" key="4">
    <source>
        <dbReference type="ARBA" id="ARBA00022449"/>
    </source>
</evidence>
<dbReference type="GO" id="GO:0120029">
    <property type="term" value="P:proton export across plasma membrane"/>
    <property type="evidence" value="ECO:0007669"/>
    <property type="project" value="InterPro"/>
</dbReference>
<dbReference type="GeneID" id="89937433"/>
<dbReference type="Pfam" id="PF00999">
    <property type="entry name" value="Na_H_Exchanger"/>
    <property type="match status" value="1"/>
</dbReference>
<keyword evidence="6 12" id="KW-1133">Transmembrane helix</keyword>
<keyword evidence="10" id="KW-0739">Sodium transport</keyword>
<feature type="transmembrane region" description="Helical" evidence="12">
    <location>
        <begin position="374"/>
        <end position="399"/>
    </location>
</feature>
<dbReference type="RefSeq" id="XP_064664747.1">
    <property type="nucleotide sequence ID" value="XM_064813308.1"/>
</dbReference>
<feature type="transmembrane region" description="Helical" evidence="12">
    <location>
        <begin position="6"/>
        <end position="26"/>
    </location>
</feature>
<dbReference type="FunFam" id="1.20.1530.20:FF:000015">
    <property type="entry name" value="Na(+)/H(+) antiporter 2"/>
    <property type="match status" value="1"/>
</dbReference>
<keyword evidence="4" id="KW-0050">Antiport</keyword>
<evidence type="ECO:0000256" key="9">
    <source>
        <dbReference type="ARBA" id="ARBA00023136"/>
    </source>
</evidence>
<dbReference type="EMBL" id="MU853380">
    <property type="protein sequence ID" value="KAK4107177.1"/>
    <property type="molecule type" value="Genomic_DNA"/>
</dbReference>
<organism evidence="14 15">
    <name type="scientific">Canariomyces notabilis</name>
    <dbReference type="NCBI Taxonomy" id="2074819"/>
    <lineage>
        <taxon>Eukaryota</taxon>
        <taxon>Fungi</taxon>
        <taxon>Dikarya</taxon>
        <taxon>Ascomycota</taxon>
        <taxon>Pezizomycotina</taxon>
        <taxon>Sordariomycetes</taxon>
        <taxon>Sordariomycetidae</taxon>
        <taxon>Sordariales</taxon>
        <taxon>Chaetomiaceae</taxon>
        <taxon>Canariomyces</taxon>
    </lineage>
</organism>
<dbReference type="GO" id="GO:0015385">
    <property type="term" value="F:sodium:proton antiporter activity"/>
    <property type="evidence" value="ECO:0007669"/>
    <property type="project" value="InterPro"/>
</dbReference>
<gene>
    <name evidence="14" type="ORF">N656DRAFT_763962</name>
</gene>
<evidence type="ECO:0000256" key="6">
    <source>
        <dbReference type="ARBA" id="ARBA00022989"/>
    </source>
</evidence>
<sequence length="574" mass="62423">MPTLAVTNFNIAVSVLGGWISLFGLVSYLCKESLYLSEALISLLAGVAFSPRAANLIRPLEYGLGSEENLDAITLNFSRLVLGVQLVLAGVQLPSRYLKKQWKPLAILVGPIMTAMWVATSLLVWGLVPGLTILQALAIGACVTPTDPVLSAVIVKGRFADNNLPKELQHLITAESGANDGLGYPFLFFALYLIKYVGSDGSSAGGAAGAGTAMGLWFGETWGYTVLLSIVYGAAVGWLAKRLLHWAEERKWVDRESFLVFAISLALFILGTCGMIGSDDVLACFIAGNVFTWDDWFRLETADDSLQPTIDMLLNVSVFMWFGAVCPWDAFVHNSSVSIGRLVALGILVLLFRRLPWVFAVHRFIPQIEAVKQAIYVGFFGPVGVSAIFYLYITLEFLHTIEVDGELREDVRKMPEQVSVVVWFIAICSIVVHGLTVPLGRLWFYIPQTLSRGGRSTDAGTDVPPFTLGSRVTTFAIRRPRSSGELQVSLRAAPPEPERPVFRVGGNVIPKRHEGAEAEVGEVRIRAEGPESSETVTSSAAETVRVSFAQPPTPRNGEARTLEAEATTKSTAQQ</sequence>
<evidence type="ECO:0000313" key="14">
    <source>
        <dbReference type="EMBL" id="KAK4107177.1"/>
    </source>
</evidence>
<evidence type="ECO:0000256" key="7">
    <source>
        <dbReference type="ARBA" id="ARBA00023053"/>
    </source>
</evidence>
<keyword evidence="9 12" id="KW-0472">Membrane</keyword>
<dbReference type="AlphaFoldDB" id="A0AAN6QBJ4"/>
<dbReference type="PANTHER" id="PTHR31382">
    <property type="entry name" value="NA(+)/H(+) ANTIPORTER"/>
    <property type="match status" value="1"/>
</dbReference>
<evidence type="ECO:0000256" key="1">
    <source>
        <dbReference type="ARBA" id="ARBA00004141"/>
    </source>
</evidence>
<keyword evidence="15" id="KW-1185">Reference proteome</keyword>
<keyword evidence="7" id="KW-0915">Sodium</keyword>
<evidence type="ECO:0000256" key="11">
    <source>
        <dbReference type="SAM" id="MobiDB-lite"/>
    </source>
</evidence>
<dbReference type="Proteomes" id="UP001302812">
    <property type="component" value="Unassembled WGS sequence"/>
</dbReference>
<evidence type="ECO:0000256" key="8">
    <source>
        <dbReference type="ARBA" id="ARBA00023065"/>
    </source>
</evidence>
<keyword evidence="3" id="KW-0813">Transport</keyword>
<comment type="similarity">
    <text evidence="2">Belongs to the fungal Na(+)/H(+) exchanger family.</text>
</comment>
<dbReference type="GO" id="GO:0036376">
    <property type="term" value="P:sodium ion export across plasma membrane"/>
    <property type="evidence" value="ECO:0007669"/>
    <property type="project" value="InterPro"/>
</dbReference>
<evidence type="ECO:0000256" key="2">
    <source>
        <dbReference type="ARBA" id="ARBA00005248"/>
    </source>
</evidence>
<comment type="subcellular location">
    <subcellularLocation>
        <location evidence="1">Membrane</location>
        <topology evidence="1">Multi-pass membrane protein</topology>
    </subcellularLocation>
</comment>
<protein>
    <recommendedName>
        <fullName evidence="13">Cation/H+ exchanger transmembrane domain-containing protein</fullName>
    </recommendedName>
</protein>
<reference evidence="14" key="2">
    <citation type="submission" date="2023-05" db="EMBL/GenBank/DDBJ databases">
        <authorList>
            <consortium name="Lawrence Berkeley National Laboratory"/>
            <person name="Steindorff A."/>
            <person name="Hensen N."/>
            <person name="Bonometti L."/>
            <person name="Westerberg I."/>
            <person name="Brannstrom I.O."/>
            <person name="Guillou S."/>
            <person name="Cros-Aarteil S."/>
            <person name="Calhoun S."/>
            <person name="Haridas S."/>
            <person name="Kuo A."/>
            <person name="Mondo S."/>
            <person name="Pangilinan J."/>
            <person name="Riley R."/>
            <person name="Labutti K."/>
            <person name="Andreopoulos B."/>
            <person name="Lipzen A."/>
            <person name="Chen C."/>
            <person name="Yanf M."/>
            <person name="Daum C."/>
            <person name="Ng V."/>
            <person name="Clum A."/>
            <person name="Ohm R."/>
            <person name="Martin F."/>
            <person name="Silar P."/>
            <person name="Natvig D."/>
            <person name="Lalanne C."/>
            <person name="Gautier V."/>
            <person name="Ament-Velasquez S.L."/>
            <person name="Kruys A."/>
            <person name="Hutchinson M.I."/>
            <person name="Powell A.J."/>
            <person name="Barry K."/>
            <person name="Miller A.N."/>
            <person name="Grigoriev I.V."/>
            <person name="Debuchy R."/>
            <person name="Gladieux P."/>
            <person name="Thoren M.H."/>
            <person name="Johannesson H."/>
        </authorList>
    </citation>
    <scope>NUCLEOTIDE SEQUENCE</scope>
    <source>
        <strain evidence="14">CBS 508.74</strain>
    </source>
</reference>